<evidence type="ECO:0000313" key="7">
    <source>
        <dbReference type="EMBL" id="MEE1876562.1"/>
    </source>
</evidence>
<dbReference type="Proteomes" id="UP001343492">
    <property type="component" value="Unassembled WGS sequence"/>
</dbReference>
<dbReference type="EC" id="2.7.7.65" evidence="1"/>
<feature type="domain" description="GGDEF" evidence="6">
    <location>
        <begin position="426"/>
        <end position="558"/>
    </location>
</feature>
<feature type="chain" id="PRO_5046552071" description="diguanylate cyclase" evidence="5">
    <location>
        <begin position="22"/>
        <end position="585"/>
    </location>
</feature>
<proteinExistence type="predicted"/>
<keyword evidence="7" id="KW-0808">Transferase</keyword>
<keyword evidence="4" id="KW-1133">Transmembrane helix</keyword>
<gene>
    <name evidence="7" type="ORF">VRS74_02535</name>
</gene>
<keyword evidence="4" id="KW-0472">Membrane</keyword>
<dbReference type="PROSITE" id="PS50887">
    <property type="entry name" value="GGDEF"/>
    <property type="match status" value="1"/>
</dbReference>
<evidence type="ECO:0000313" key="8">
    <source>
        <dbReference type="Proteomes" id="UP001343492"/>
    </source>
</evidence>
<comment type="caution">
    <text evidence="7">The sequence shown here is derived from an EMBL/GenBank/DDBJ whole genome shotgun (WGS) entry which is preliminary data.</text>
</comment>
<keyword evidence="5" id="KW-0732">Signal</keyword>
<dbReference type="CDD" id="cd01949">
    <property type="entry name" value="GGDEF"/>
    <property type="match status" value="1"/>
</dbReference>
<dbReference type="RefSeq" id="WP_354143669.1">
    <property type="nucleotide sequence ID" value="NZ_JAZDQV010000002.1"/>
</dbReference>
<dbReference type="Gene3D" id="3.30.70.270">
    <property type="match status" value="1"/>
</dbReference>
<dbReference type="Pfam" id="PF07695">
    <property type="entry name" value="7TMR-DISM_7TM"/>
    <property type="match status" value="1"/>
</dbReference>
<feature type="transmembrane region" description="Helical" evidence="4">
    <location>
        <begin position="299"/>
        <end position="319"/>
    </location>
</feature>
<dbReference type="SUPFAM" id="SSF55073">
    <property type="entry name" value="Nucleotide cyclase"/>
    <property type="match status" value="1"/>
</dbReference>
<dbReference type="PANTHER" id="PTHR45138:SF9">
    <property type="entry name" value="DIGUANYLATE CYCLASE DGCM-RELATED"/>
    <property type="match status" value="1"/>
</dbReference>
<feature type="region of interest" description="Disordered" evidence="3">
    <location>
        <begin position="553"/>
        <end position="585"/>
    </location>
</feature>
<feature type="transmembrane region" description="Helical" evidence="4">
    <location>
        <begin position="331"/>
        <end position="353"/>
    </location>
</feature>
<dbReference type="PANTHER" id="PTHR45138">
    <property type="entry name" value="REGULATORY COMPONENTS OF SENSORY TRANSDUCTION SYSTEM"/>
    <property type="match status" value="1"/>
</dbReference>
<feature type="signal peptide" evidence="5">
    <location>
        <begin position="1"/>
        <end position="21"/>
    </location>
</feature>
<dbReference type="EMBL" id="JAZDQV010000002">
    <property type="protein sequence ID" value="MEE1876562.1"/>
    <property type="molecule type" value="Genomic_DNA"/>
</dbReference>
<dbReference type="NCBIfam" id="TIGR00254">
    <property type="entry name" value="GGDEF"/>
    <property type="match status" value="1"/>
</dbReference>
<dbReference type="GO" id="GO:0052621">
    <property type="term" value="F:diguanylate cyclase activity"/>
    <property type="evidence" value="ECO:0007669"/>
    <property type="project" value="UniProtKB-EC"/>
</dbReference>
<feature type="transmembrane region" description="Helical" evidence="4">
    <location>
        <begin position="174"/>
        <end position="195"/>
    </location>
</feature>
<feature type="compositionally biased region" description="Basic and acidic residues" evidence="3">
    <location>
        <begin position="553"/>
        <end position="575"/>
    </location>
</feature>
<evidence type="ECO:0000256" key="1">
    <source>
        <dbReference type="ARBA" id="ARBA00012528"/>
    </source>
</evidence>
<dbReference type="InterPro" id="IPR050469">
    <property type="entry name" value="Diguanylate_Cyclase"/>
</dbReference>
<dbReference type="InterPro" id="IPR011623">
    <property type="entry name" value="7TMR_DISM_rcpt_extracell_dom1"/>
</dbReference>
<dbReference type="InterPro" id="IPR000160">
    <property type="entry name" value="GGDEF_dom"/>
</dbReference>
<feature type="transmembrane region" description="Helical" evidence="4">
    <location>
        <begin position="235"/>
        <end position="258"/>
    </location>
</feature>
<organism evidence="7 8">
    <name type="scientific">Altererythrobacter litoralis</name>
    <dbReference type="NCBI Taxonomy" id="3113904"/>
    <lineage>
        <taxon>Bacteria</taxon>
        <taxon>Pseudomonadati</taxon>
        <taxon>Pseudomonadota</taxon>
        <taxon>Alphaproteobacteria</taxon>
        <taxon>Sphingomonadales</taxon>
        <taxon>Erythrobacteraceae</taxon>
        <taxon>Altererythrobacter</taxon>
    </lineage>
</organism>
<dbReference type="InterPro" id="IPR029787">
    <property type="entry name" value="Nucleotide_cyclase"/>
</dbReference>
<reference evidence="7 8" key="1">
    <citation type="submission" date="2024-01" db="EMBL/GenBank/DDBJ databases">
        <title>The genome sequence of Erythrobacteraceae sp. strain 1XM1-14.</title>
        <authorList>
            <person name="Liu Y."/>
        </authorList>
    </citation>
    <scope>NUCLEOTIDE SEQUENCE [LARGE SCALE GENOMIC DNA]</scope>
    <source>
        <strain evidence="7 8">1XM1-14</strain>
    </source>
</reference>
<comment type="catalytic activity">
    <reaction evidence="2">
        <text>2 GTP = 3',3'-c-di-GMP + 2 diphosphate</text>
        <dbReference type="Rhea" id="RHEA:24898"/>
        <dbReference type="ChEBI" id="CHEBI:33019"/>
        <dbReference type="ChEBI" id="CHEBI:37565"/>
        <dbReference type="ChEBI" id="CHEBI:58805"/>
        <dbReference type="EC" id="2.7.7.65"/>
    </reaction>
</comment>
<evidence type="ECO:0000256" key="5">
    <source>
        <dbReference type="SAM" id="SignalP"/>
    </source>
</evidence>
<keyword evidence="7" id="KW-0548">Nucleotidyltransferase</keyword>
<dbReference type="SMART" id="SM00267">
    <property type="entry name" value="GGDEF"/>
    <property type="match status" value="1"/>
</dbReference>
<evidence type="ECO:0000259" key="6">
    <source>
        <dbReference type="PROSITE" id="PS50887"/>
    </source>
</evidence>
<name>A0ABU7GBW5_9SPHN</name>
<keyword evidence="4" id="KW-0812">Transmembrane</keyword>
<sequence>MGRVIFLAIAFAAMLATYASAYLPSRMETPQLASCVVPVEAPVSAATLAGPGLHWQCHGTRQDAAAQHMLVRFDLSADSEAEAPKYLRSRIDLFDQVELTVIDRDGTTRQSRQTQDSVRLISGEPMFLAELPEITPESRALFVRFDGARHDVTVLRSKLFKADPSRTMPHYHNMLFLALVLGMMLMPVVFDLAFWSALRSPFLLWHAALSLAFASMVLLRSGLVVEFVEISMATWRQLLIVSLGVAILVAAFFTNAFVEGGRLDQRLRKLLLAAGIWGFAASAIHALGLEVLAPLGGRFHTYALLPVLAVFIWAMADAYRRSSRSIRFQIVGWIPLLLAYSIEIATNVFPLGIPTEALPLFYIGVLSETTITAIGVADRFFLLRRERDQARTKAEALEQLSERDPLTGLHNRRAIDARFDELHRAGYETFALIDLDHFKPVNDTAGHLVGDEVLRVVAKVISADEEAIAMRMGGEEFLLVMRGNDAPARAEKLRNAIPIRVAQEVPELEQLVTASMGLLVAPRLAVPMANFADIYSRVDMLLYEAKGQGRNRTVSERLQTFERGKIRQSPESDRRKRDRRKPRAA</sequence>
<protein>
    <recommendedName>
        <fullName evidence="1">diguanylate cyclase</fullName>
        <ecNumber evidence="1">2.7.7.65</ecNumber>
    </recommendedName>
</protein>
<keyword evidence="8" id="KW-1185">Reference proteome</keyword>
<feature type="transmembrane region" description="Helical" evidence="4">
    <location>
        <begin position="202"/>
        <end position="223"/>
    </location>
</feature>
<evidence type="ECO:0000256" key="2">
    <source>
        <dbReference type="ARBA" id="ARBA00034247"/>
    </source>
</evidence>
<feature type="transmembrane region" description="Helical" evidence="4">
    <location>
        <begin position="270"/>
        <end position="293"/>
    </location>
</feature>
<dbReference type="InterPro" id="IPR043128">
    <property type="entry name" value="Rev_trsase/Diguanyl_cyclase"/>
</dbReference>
<dbReference type="Pfam" id="PF00990">
    <property type="entry name" value="GGDEF"/>
    <property type="match status" value="1"/>
</dbReference>
<evidence type="ECO:0000256" key="4">
    <source>
        <dbReference type="SAM" id="Phobius"/>
    </source>
</evidence>
<feature type="compositionally biased region" description="Basic residues" evidence="3">
    <location>
        <begin position="576"/>
        <end position="585"/>
    </location>
</feature>
<evidence type="ECO:0000256" key="3">
    <source>
        <dbReference type="SAM" id="MobiDB-lite"/>
    </source>
</evidence>
<feature type="transmembrane region" description="Helical" evidence="4">
    <location>
        <begin position="359"/>
        <end position="382"/>
    </location>
</feature>
<accession>A0ABU7GBW5</accession>